<evidence type="ECO:0000256" key="1">
    <source>
        <dbReference type="SAM" id="MobiDB-lite"/>
    </source>
</evidence>
<dbReference type="InParanoid" id="A0A7J8HC72"/>
<feature type="compositionally biased region" description="Polar residues" evidence="1">
    <location>
        <begin position="1"/>
        <end position="10"/>
    </location>
</feature>
<reference evidence="2 3" key="1">
    <citation type="journal article" date="2020" name="Nature">
        <title>Six reference-quality genomes reveal evolution of bat adaptations.</title>
        <authorList>
            <person name="Jebb D."/>
            <person name="Huang Z."/>
            <person name="Pippel M."/>
            <person name="Hughes G.M."/>
            <person name="Lavrichenko K."/>
            <person name="Devanna P."/>
            <person name="Winkler S."/>
            <person name="Jermiin L.S."/>
            <person name="Skirmuntt E.C."/>
            <person name="Katzourakis A."/>
            <person name="Burkitt-Gray L."/>
            <person name="Ray D.A."/>
            <person name="Sullivan K.A.M."/>
            <person name="Roscito J.G."/>
            <person name="Kirilenko B.M."/>
            <person name="Davalos L.M."/>
            <person name="Corthals A.P."/>
            <person name="Power M.L."/>
            <person name="Jones G."/>
            <person name="Ransome R.D."/>
            <person name="Dechmann D.K.N."/>
            <person name="Locatelli A.G."/>
            <person name="Puechmaille S.J."/>
            <person name="Fedrigo O."/>
            <person name="Jarvis E.D."/>
            <person name="Hiller M."/>
            <person name="Vernes S.C."/>
            <person name="Myers E.W."/>
            <person name="Teeling E.C."/>
        </authorList>
    </citation>
    <scope>NUCLEOTIDE SEQUENCE [LARGE SCALE GENOMIC DNA]</scope>
    <source>
        <strain evidence="2">MMolMol1</strain>
        <tissue evidence="2">Muscle</tissue>
    </source>
</reference>
<keyword evidence="3" id="KW-1185">Reference proteome</keyword>
<protein>
    <submittedName>
        <fullName evidence="2">Uncharacterized protein</fullName>
    </submittedName>
</protein>
<feature type="compositionally biased region" description="Polar residues" evidence="1">
    <location>
        <begin position="29"/>
        <end position="53"/>
    </location>
</feature>
<organism evidence="2 3">
    <name type="scientific">Molossus molossus</name>
    <name type="common">Pallas' mastiff bat</name>
    <name type="synonym">Vespertilio molossus</name>
    <dbReference type="NCBI Taxonomy" id="27622"/>
    <lineage>
        <taxon>Eukaryota</taxon>
        <taxon>Metazoa</taxon>
        <taxon>Chordata</taxon>
        <taxon>Craniata</taxon>
        <taxon>Vertebrata</taxon>
        <taxon>Euteleostomi</taxon>
        <taxon>Mammalia</taxon>
        <taxon>Eutheria</taxon>
        <taxon>Laurasiatheria</taxon>
        <taxon>Chiroptera</taxon>
        <taxon>Yangochiroptera</taxon>
        <taxon>Molossidae</taxon>
        <taxon>Molossus</taxon>
    </lineage>
</organism>
<sequence>MFQGHSSSRGTHGLAGESGFSPGGSSLSLANIPSSDQVLAYNTRNGNRATSAEPSRGFRGARSLGVDVTQPLSQERRGCLTRLQEAVQQPPRLLTKAAHSNHRAFSVPTAGLSPRLRFSRRGETAEVRLNSSPSGSKAQWMWRAEDASSPADGVPMVASTAAREPRCEIVTGFTELEIRMGPASATLCPALSTNVLAFVQSSLHGSVS</sequence>
<feature type="compositionally biased region" description="Low complexity" evidence="1">
    <location>
        <begin position="17"/>
        <end position="28"/>
    </location>
</feature>
<gene>
    <name evidence="2" type="ORF">HJG59_011105</name>
</gene>
<name>A0A7J8HC72_MOLMO</name>
<evidence type="ECO:0000313" key="3">
    <source>
        <dbReference type="Proteomes" id="UP000550707"/>
    </source>
</evidence>
<dbReference type="AlphaFoldDB" id="A0A7J8HC72"/>
<dbReference type="Proteomes" id="UP000550707">
    <property type="component" value="Unassembled WGS sequence"/>
</dbReference>
<accession>A0A7J8HC72</accession>
<comment type="caution">
    <text evidence="2">The sequence shown here is derived from an EMBL/GenBank/DDBJ whole genome shotgun (WGS) entry which is preliminary data.</text>
</comment>
<evidence type="ECO:0000313" key="2">
    <source>
        <dbReference type="EMBL" id="KAF6469728.1"/>
    </source>
</evidence>
<proteinExistence type="predicted"/>
<feature type="region of interest" description="Disordered" evidence="1">
    <location>
        <begin position="1"/>
        <end position="70"/>
    </location>
</feature>
<dbReference type="EMBL" id="JACASF010000007">
    <property type="protein sequence ID" value="KAF6469728.1"/>
    <property type="molecule type" value="Genomic_DNA"/>
</dbReference>